<accession>A0ABV3QNT8</accession>
<dbReference type="EMBL" id="JBFOHL010000006">
    <property type="protein sequence ID" value="MEW9624159.1"/>
    <property type="molecule type" value="Genomic_DNA"/>
</dbReference>
<dbReference type="RefSeq" id="WP_367844466.1">
    <property type="nucleotide sequence ID" value="NZ_JBFOHL010000006.1"/>
</dbReference>
<evidence type="ECO:0000256" key="1">
    <source>
        <dbReference type="SAM" id="MobiDB-lite"/>
    </source>
</evidence>
<comment type="caution">
    <text evidence="2">The sequence shown here is derived from an EMBL/GenBank/DDBJ whole genome shotgun (WGS) entry which is preliminary data.</text>
</comment>
<organism evidence="2 3">
    <name type="scientific">Rhodanobacter geophilus</name>
    <dbReference type="NCBI Taxonomy" id="3162488"/>
    <lineage>
        <taxon>Bacteria</taxon>
        <taxon>Pseudomonadati</taxon>
        <taxon>Pseudomonadota</taxon>
        <taxon>Gammaproteobacteria</taxon>
        <taxon>Lysobacterales</taxon>
        <taxon>Rhodanobacteraceae</taxon>
        <taxon>Rhodanobacter</taxon>
    </lineage>
</organism>
<gene>
    <name evidence="2" type="ORF">ABQJ56_07950</name>
</gene>
<feature type="region of interest" description="Disordered" evidence="1">
    <location>
        <begin position="57"/>
        <end position="102"/>
    </location>
</feature>
<dbReference type="Proteomes" id="UP001556170">
    <property type="component" value="Unassembled WGS sequence"/>
</dbReference>
<protein>
    <submittedName>
        <fullName evidence="2">Uncharacterized protein</fullName>
    </submittedName>
</protein>
<reference evidence="2 3" key="1">
    <citation type="submission" date="2024-06" db="EMBL/GenBank/DDBJ databases">
        <authorList>
            <person name="Woo H."/>
        </authorList>
    </citation>
    <scope>NUCLEOTIDE SEQUENCE [LARGE SCALE GENOMIC DNA]</scope>
    <source>
        <strain evidence="2 3">S2-g</strain>
    </source>
</reference>
<sequence>MTDTIELLEAIGSDASLRYAPADELKGVLEQAKASVGLSMAAESGDGAPLRYELGLQRISETPQMNAPGHGDEEEEEADVPLPEPFKPDRSPTLPAKQALSS</sequence>
<name>A0ABV3QNT8_9GAMM</name>
<evidence type="ECO:0000313" key="2">
    <source>
        <dbReference type="EMBL" id="MEW9624159.1"/>
    </source>
</evidence>
<keyword evidence="3" id="KW-1185">Reference proteome</keyword>
<evidence type="ECO:0000313" key="3">
    <source>
        <dbReference type="Proteomes" id="UP001556170"/>
    </source>
</evidence>
<proteinExistence type="predicted"/>